<dbReference type="Proteomes" id="UP000034098">
    <property type="component" value="Unassembled WGS sequence"/>
</dbReference>
<dbReference type="InterPro" id="IPR012545">
    <property type="entry name" value="DUF1697"/>
</dbReference>
<evidence type="ECO:0000313" key="1">
    <source>
        <dbReference type="EMBL" id="KJL45676.1"/>
    </source>
</evidence>
<proteinExistence type="predicted"/>
<reference evidence="1 2" key="1">
    <citation type="submission" date="2015-02" db="EMBL/GenBank/DDBJ databases">
        <title>Draft genome sequences of ten Microbacterium spp. with emphasis on heavy metal contaminated environments.</title>
        <authorList>
            <person name="Corretto E."/>
        </authorList>
    </citation>
    <scope>NUCLEOTIDE SEQUENCE [LARGE SCALE GENOMIC DNA]</scope>
    <source>
        <strain evidence="1 2">DSM 8608</strain>
    </source>
</reference>
<evidence type="ECO:0008006" key="3">
    <source>
        <dbReference type="Google" id="ProtNLM"/>
    </source>
</evidence>
<dbReference type="SUPFAM" id="SSF160379">
    <property type="entry name" value="SP0830-like"/>
    <property type="match status" value="1"/>
</dbReference>
<comment type="caution">
    <text evidence="1">The sequence shown here is derived from an EMBL/GenBank/DDBJ whole genome shotgun (WGS) entry which is preliminary data.</text>
</comment>
<accession>A0A0M2HML8</accession>
<dbReference type="RefSeq" id="WP_045296139.1">
    <property type="nucleotide sequence ID" value="NZ_JYJA01000013.1"/>
</dbReference>
<sequence>MRCVAFMRNVNQGQRGHPSTVDIVAGFADAGCPDVQTFQSNGTILFDSDDPAEVVEGAEEAIAVRSGHERDILWIALADLVAIVDEHGAPHDSRGYEFTLHRGGTVDNRASDAISLMTRARCEIVDAGPGWALVRNDVDGQGNATPVLERLTGDRATSRGLPTILRLVARFGSPAG</sequence>
<organism evidence="1 2">
    <name type="scientific">Microbacterium trichothecenolyticum</name>
    <name type="common">Aureobacterium trichothecenolyticum</name>
    <dbReference type="NCBI Taxonomy" id="69370"/>
    <lineage>
        <taxon>Bacteria</taxon>
        <taxon>Bacillati</taxon>
        <taxon>Actinomycetota</taxon>
        <taxon>Actinomycetes</taxon>
        <taxon>Micrococcales</taxon>
        <taxon>Microbacteriaceae</taxon>
        <taxon>Microbacterium</taxon>
    </lineage>
</organism>
<keyword evidence="2" id="KW-1185">Reference proteome</keyword>
<dbReference type="OrthoDB" id="5067020at2"/>
<dbReference type="Pfam" id="PF08002">
    <property type="entry name" value="DUF1697"/>
    <property type="match status" value="1"/>
</dbReference>
<dbReference type="AlphaFoldDB" id="A0A0M2HML8"/>
<evidence type="ECO:0000313" key="2">
    <source>
        <dbReference type="Proteomes" id="UP000034098"/>
    </source>
</evidence>
<name>A0A0M2HML8_MICTR</name>
<dbReference type="EMBL" id="JYJA01000013">
    <property type="protein sequence ID" value="KJL45676.1"/>
    <property type="molecule type" value="Genomic_DNA"/>
</dbReference>
<gene>
    <name evidence="1" type="ORF">RS82_00090</name>
</gene>
<dbReference type="PATRIC" id="fig|69370.6.peg.94"/>
<dbReference type="Gene3D" id="3.30.70.1280">
    <property type="entry name" value="SP0830-like domains"/>
    <property type="match status" value="1"/>
</dbReference>
<protein>
    <recommendedName>
        <fullName evidence="3">DUF1697 domain-containing protein</fullName>
    </recommendedName>
</protein>